<dbReference type="SUPFAM" id="SSF54373">
    <property type="entry name" value="FAD-linked reductases, C-terminal domain"/>
    <property type="match status" value="1"/>
</dbReference>
<name>A0A9P5YFJ8_9AGAR</name>
<dbReference type="InterPro" id="IPR012132">
    <property type="entry name" value="GMC_OxRdtase"/>
</dbReference>
<accession>A0A9P5YFJ8</accession>
<dbReference type="GO" id="GO:0016614">
    <property type="term" value="F:oxidoreductase activity, acting on CH-OH group of donors"/>
    <property type="evidence" value="ECO:0007669"/>
    <property type="project" value="InterPro"/>
</dbReference>
<dbReference type="PROSITE" id="PS00624">
    <property type="entry name" value="GMC_OXRED_2"/>
    <property type="match status" value="1"/>
</dbReference>
<proteinExistence type="inferred from homology"/>
<dbReference type="PANTHER" id="PTHR11552">
    <property type="entry name" value="GLUCOSE-METHANOL-CHOLINE GMC OXIDOREDUCTASE"/>
    <property type="match status" value="1"/>
</dbReference>
<dbReference type="AlphaFoldDB" id="A0A9P5YFJ8"/>
<evidence type="ECO:0000256" key="1">
    <source>
        <dbReference type="ARBA" id="ARBA00001974"/>
    </source>
</evidence>
<keyword evidence="3" id="KW-0285">Flavoprotein</keyword>
<evidence type="ECO:0000256" key="4">
    <source>
        <dbReference type="ARBA" id="ARBA00022827"/>
    </source>
</evidence>
<dbReference type="InterPro" id="IPR000172">
    <property type="entry name" value="GMC_OxRdtase_N"/>
</dbReference>
<feature type="domain" description="Glucose-methanol-choline oxidoreductase N-terminal" evidence="7">
    <location>
        <begin position="298"/>
        <end position="312"/>
    </location>
</feature>
<protein>
    <recommendedName>
        <fullName evidence="7">Glucose-methanol-choline oxidoreductase N-terminal domain-containing protein</fullName>
    </recommendedName>
</protein>
<dbReference type="Proteomes" id="UP000807353">
    <property type="component" value="Unassembled WGS sequence"/>
</dbReference>
<evidence type="ECO:0000259" key="7">
    <source>
        <dbReference type="PROSITE" id="PS00624"/>
    </source>
</evidence>
<dbReference type="OrthoDB" id="269227at2759"/>
<reference evidence="8" key="1">
    <citation type="submission" date="2020-11" db="EMBL/GenBank/DDBJ databases">
        <authorList>
            <consortium name="DOE Joint Genome Institute"/>
            <person name="Ahrendt S."/>
            <person name="Riley R."/>
            <person name="Andreopoulos W."/>
            <person name="Labutti K."/>
            <person name="Pangilinan J."/>
            <person name="Ruiz-Duenas F.J."/>
            <person name="Barrasa J.M."/>
            <person name="Sanchez-Garcia M."/>
            <person name="Camarero S."/>
            <person name="Miyauchi S."/>
            <person name="Serrano A."/>
            <person name="Linde D."/>
            <person name="Babiker R."/>
            <person name="Drula E."/>
            <person name="Ayuso-Fernandez I."/>
            <person name="Pacheco R."/>
            <person name="Padilla G."/>
            <person name="Ferreira P."/>
            <person name="Barriuso J."/>
            <person name="Kellner H."/>
            <person name="Castanera R."/>
            <person name="Alfaro M."/>
            <person name="Ramirez L."/>
            <person name="Pisabarro A.G."/>
            <person name="Kuo A."/>
            <person name="Tritt A."/>
            <person name="Lipzen A."/>
            <person name="He G."/>
            <person name="Yan M."/>
            <person name="Ng V."/>
            <person name="Cullen D."/>
            <person name="Martin F."/>
            <person name="Rosso M.-N."/>
            <person name="Henrissat B."/>
            <person name="Hibbett D."/>
            <person name="Martinez A.T."/>
            <person name="Grigoriev I.V."/>
        </authorList>
    </citation>
    <scope>NUCLEOTIDE SEQUENCE</scope>
    <source>
        <strain evidence="8">CBS 247.69</strain>
    </source>
</reference>
<gene>
    <name evidence="8" type="ORF">BDZ94DRAFT_1372827</name>
</gene>
<dbReference type="GO" id="GO:0050660">
    <property type="term" value="F:flavin adenine dinucleotide binding"/>
    <property type="evidence" value="ECO:0007669"/>
    <property type="project" value="InterPro"/>
</dbReference>
<dbReference type="PIRSF" id="PIRSF000137">
    <property type="entry name" value="Alcohol_oxidase"/>
    <property type="match status" value="1"/>
</dbReference>
<evidence type="ECO:0000313" key="8">
    <source>
        <dbReference type="EMBL" id="KAF9467982.1"/>
    </source>
</evidence>
<sequence length="607" mass="67064">MLDFLGRSRIVTDLSSIGSKVLGDDTLAASQSDVFDIIIVGGGTAGCVLASRLTEDPSLRVLVLESGGSGQSLLFSRIPSAYSLLFHTKHVYELHTEPQMSASSKRKYWPRGKMLGGCSSINAQMAQYGAPGDFDQWAEISGDESWSWKHFSRYFTKFENYVHNPEYPEVDITKKGSRGPMRIGYFSTISQPSKYFVKACISVGIPYSSDFNSPQGTRGVNRMMTYMDETRQRVSAESAYLTTEVRGRPNLVIAIHAQVTKIIFNDAGTKAVAVEFANSQAGSCYRARSRKEIILSAGAIHSPQILMLSGVGPAHALQQLKIPVIQDIPGVGSNLVDHPVVDLYFKDKLNDSTKFLKPKTFPDLFKVIAATTQYFLSRRGALATNIGEAAAFIRTNDPTLFPPEKYPAKIQDSTSAPDSPDVEIFTTPFAYKEHGRFMFPVHTFSLHSTLLRPISTGNIRLKTKNPWDNPVIDPRYLDAPEDAEKLLRGMRLIMDIARTEPLASRLDHNDTNAILDHQLHLKSDEELKEIIKDRVETLYHPVGTCRMAPLHNIGVVDSHLRVHGVQGLRVCDASIFPSIVSGHTAGAVLAVAEKLSDIIKEDLKPQA</sequence>
<keyword evidence="9" id="KW-1185">Reference proteome</keyword>
<dbReference type="PANTHER" id="PTHR11552:SF147">
    <property type="entry name" value="CHOLINE DEHYDROGENASE, MITOCHONDRIAL"/>
    <property type="match status" value="1"/>
</dbReference>
<dbReference type="Gene3D" id="3.30.560.10">
    <property type="entry name" value="Glucose Oxidase, domain 3"/>
    <property type="match status" value="1"/>
</dbReference>
<dbReference type="InterPro" id="IPR007867">
    <property type="entry name" value="GMC_OxRtase_C"/>
</dbReference>
<comment type="similarity">
    <text evidence="2">Belongs to the GMC oxidoreductase family.</text>
</comment>
<dbReference type="Gene3D" id="3.50.50.60">
    <property type="entry name" value="FAD/NAD(P)-binding domain"/>
    <property type="match status" value="1"/>
</dbReference>
<dbReference type="Pfam" id="PF05199">
    <property type="entry name" value="GMC_oxred_C"/>
    <property type="match status" value="1"/>
</dbReference>
<evidence type="ECO:0000256" key="3">
    <source>
        <dbReference type="ARBA" id="ARBA00022630"/>
    </source>
</evidence>
<evidence type="ECO:0000313" key="9">
    <source>
        <dbReference type="Proteomes" id="UP000807353"/>
    </source>
</evidence>
<evidence type="ECO:0000256" key="5">
    <source>
        <dbReference type="PIRSR" id="PIRSR000137-1"/>
    </source>
</evidence>
<organism evidence="8 9">
    <name type="scientific">Collybia nuda</name>
    <dbReference type="NCBI Taxonomy" id="64659"/>
    <lineage>
        <taxon>Eukaryota</taxon>
        <taxon>Fungi</taxon>
        <taxon>Dikarya</taxon>
        <taxon>Basidiomycota</taxon>
        <taxon>Agaricomycotina</taxon>
        <taxon>Agaricomycetes</taxon>
        <taxon>Agaricomycetidae</taxon>
        <taxon>Agaricales</taxon>
        <taxon>Tricholomatineae</taxon>
        <taxon>Clitocybaceae</taxon>
        <taxon>Collybia</taxon>
    </lineage>
</organism>
<comment type="caution">
    <text evidence="8">The sequence shown here is derived from an EMBL/GenBank/DDBJ whole genome shotgun (WGS) entry which is preliminary data.</text>
</comment>
<feature type="active site" description="Proton acceptor" evidence="5">
    <location>
        <position position="583"/>
    </location>
</feature>
<evidence type="ECO:0000256" key="2">
    <source>
        <dbReference type="ARBA" id="ARBA00010790"/>
    </source>
</evidence>
<feature type="active site" description="Proton donor" evidence="5">
    <location>
        <position position="540"/>
    </location>
</feature>
<dbReference type="SUPFAM" id="SSF51905">
    <property type="entry name" value="FAD/NAD(P)-binding domain"/>
    <property type="match status" value="1"/>
</dbReference>
<feature type="binding site" evidence="6">
    <location>
        <position position="259"/>
    </location>
    <ligand>
        <name>FAD</name>
        <dbReference type="ChEBI" id="CHEBI:57692"/>
    </ligand>
</feature>
<comment type="cofactor">
    <cofactor evidence="1 6">
        <name>FAD</name>
        <dbReference type="ChEBI" id="CHEBI:57692"/>
    </cofactor>
</comment>
<dbReference type="InterPro" id="IPR036188">
    <property type="entry name" value="FAD/NAD-bd_sf"/>
</dbReference>
<dbReference type="Pfam" id="PF00732">
    <property type="entry name" value="GMC_oxred_N"/>
    <property type="match status" value="1"/>
</dbReference>
<evidence type="ECO:0000256" key="6">
    <source>
        <dbReference type="PIRSR" id="PIRSR000137-2"/>
    </source>
</evidence>
<dbReference type="EMBL" id="MU150234">
    <property type="protein sequence ID" value="KAF9467982.1"/>
    <property type="molecule type" value="Genomic_DNA"/>
</dbReference>
<keyword evidence="4 6" id="KW-0274">FAD</keyword>